<dbReference type="AlphaFoldDB" id="D1PDZ9"/>
<evidence type="ECO:0000259" key="2">
    <source>
        <dbReference type="PROSITE" id="PS50878"/>
    </source>
</evidence>
<comment type="similarity">
    <text evidence="1">Belongs to the bacterial reverse transcriptase family.</text>
</comment>
<proteinExistence type="inferred from homology"/>
<dbReference type="InterPro" id="IPR051083">
    <property type="entry name" value="GrpII_Intron_Splice-Mob/Def"/>
</dbReference>
<dbReference type="PANTHER" id="PTHR34047:SF8">
    <property type="entry name" value="PROTEIN YKFC"/>
    <property type="match status" value="1"/>
</dbReference>
<dbReference type="SUPFAM" id="SSF56672">
    <property type="entry name" value="DNA/RNA polymerases"/>
    <property type="match status" value="1"/>
</dbReference>
<dbReference type="EMBL" id="ACBX02000016">
    <property type="protein sequence ID" value="EFB35305.1"/>
    <property type="molecule type" value="Genomic_DNA"/>
</dbReference>
<dbReference type="Pfam" id="PF00078">
    <property type="entry name" value="RVT_1"/>
    <property type="match status" value="1"/>
</dbReference>
<dbReference type="CDD" id="cd01651">
    <property type="entry name" value="RT_G2_intron"/>
    <property type="match status" value="1"/>
</dbReference>
<dbReference type="Proteomes" id="UP000004477">
    <property type="component" value="Unassembled WGS sequence"/>
</dbReference>
<reference evidence="3" key="1">
    <citation type="submission" date="2009-11" db="EMBL/GenBank/DDBJ databases">
        <authorList>
            <person name="Weinstock G."/>
            <person name="Sodergren E."/>
            <person name="Clifton S."/>
            <person name="Fulton L."/>
            <person name="Fulton B."/>
            <person name="Courtney L."/>
            <person name="Fronick C."/>
            <person name="Harrison M."/>
            <person name="Strong C."/>
            <person name="Farmer C."/>
            <person name="Delahaunty K."/>
            <person name="Markovic C."/>
            <person name="Hall O."/>
            <person name="Minx P."/>
            <person name="Tomlinson C."/>
            <person name="Mitreva M."/>
            <person name="Nelson J."/>
            <person name="Hou S."/>
            <person name="Wollam A."/>
            <person name="Pepin K.H."/>
            <person name="Johnson M."/>
            <person name="Bhonagiri V."/>
            <person name="Nash W.E."/>
            <person name="Warren W."/>
            <person name="Chinwalla A."/>
            <person name="Mardis E.R."/>
            <person name="Wilson R.K."/>
        </authorList>
    </citation>
    <scope>NUCLEOTIDE SEQUENCE [LARGE SCALE GENOMIC DNA]</scope>
    <source>
        <strain evidence="3">DSM 18205</strain>
    </source>
</reference>
<dbReference type="STRING" id="537011.PREVCOP_05443"/>
<dbReference type="PaxDb" id="537011-PREVCOP_05443"/>
<gene>
    <name evidence="3" type="ORF">PREVCOP_05443</name>
</gene>
<sequence length="135" mass="15694">MEEYEPLFSPNSFGFRPNCSAQDAIQRVQQYAEEGYRYFVDLDLERFFDTVNHSKLIQVLSERIKDGRVVSLVHKYLNAGVMVRHKYEETTEGVPQGGQLSPILSNVILNELDKELERRGHPFVRYADDHCAQEE</sequence>
<organism evidence="3 4">
    <name type="scientific">Segatella copri DSM 18205</name>
    <dbReference type="NCBI Taxonomy" id="537011"/>
    <lineage>
        <taxon>Bacteria</taxon>
        <taxon>Pseudomonadati</taxon>
        <taxon>Bacteroidota</taxon>
        <taxon>Bacteroidia</taxon>
        <taxon>Bacteroidales</taxon>
        <taxon>Prevotellaceae</taxon>
        <taxon>Segatella</taxon>
    </lineage>
</organism>
<dbReference type="PROSITE" id="PS50878">
    <property type="entry name" value="RT_POL"/>
    <property type="match status" value="1"/>
</dbReference>
<protein>
    <recommendedName>
        <fullName evidence="2">Reverse transcriptase domain-containing protein</fullName>
    </recommendedName>
</protein>
<comment type="caution">
    <text evidence="3">The sequence shown here is derived from an EMBL/GenBank/DDBJ whole genome shotgun (WGS) entry which is preliminary data.</text>
</comment>
<dbReference type="InterPro" id="IPR000477">
    <property type="entry name" value="RT_dom"/>
</dbReference>
<evidence type="ECO:0000313" key="4">
    <source>
        <dbReference type="Proteomes" id="UP000004477"/>
    </source>
</evidence>
<accession>D1PDZ9</accession>
<keyword evidence="4" id="KW-1185">Reference proteome</keyword>
<name>D1PDZ9_9BACT</name>
<dbReference type="InterPro" id="IPR043502">
    <property type="entry name" value="DNA/RNA_pol_sf"/>
</dbReference>
<evidence type="ECO:0000256" key="1">
    <source>
        <dbReference type="ARBA" id="ARBA00034120"/>
    </source>
</evidence>
<feature type="domain" description="Reverse transcriptase" evidence="2">
    <location>
        <begin position="1"/>
        <end position="135"/>
    </location>
</feature>
<evidence type="ECO:0000313" key="3">
    <source>
        <dbReference type="EMBL" id="EFB35305.1"/>
    </source>
</evidence>
<dbReference type="PANTHER" id="PTHR34047">
    <property type="entry name" value="NUCLEAR INTRON MATURASE 1, MITOCHONDRIAL-RELATED"/>
    <property type="match status" value="1"/>
</dbReference>
<dbReference type="HOGENOM" id="CLU_1883868_0_0_10"/>